<keyword evidence="5" id="KW-0698">rRNA processing</keyword>
<feature type="binding site" evidence="13">
    <location>
        <position position="283"/>
    </location>
    <ligand>
        <name>S-adenosyl-L-methionine</name>
        <dbReference type="ChEBI" id="CHEBI:59789"/>
    </ligand>
</feature>
<dbReference type="Proteomes" id="UP000075531">
    <property type="component" value="Unassembled WGS sequence"/>
</dbReference>
<evidence type="ECO:0000256" key="5">
    <source>
        <dbReference type="ARBA" id="ARBA00022552"/>
    </source>
</evidence>
<evidence type="ECO:0000256" key="10">
    <source>
        <dbReference type="ARBA" id="ARBA00030399"/>
    </source>
</evidence>
<feature type="binding site" evidence="13">
    <location>
        <begin position="259"/>
        <end position="265"/>
    </location>
    <ligand>
        <name>S-adenosyl-L-methionine</name>
        <dbReference type="ChEBI" id="CHEBI:59789"/>
    </ligand>
</feature>
<keyword evidence="16" id="KW-1185">Reference proteome</keyword>
<dbReference type="OrthoDB" id="9810297at2"/>
<dbReference type="InterPro" id="IPR006027">
    <property type="entry name" value="NusB_RsmB_TIM44"/>
</dbReference>
<keyword evidence="8 13" id="KW-0949">S-adenosyl-L-methionine</keyword>
<dbReference type="GO" id="GO:0006355">
    <property type="term" value="P:regulation of DNA-templated transcription"/>
    <property type="evidence" value="ECO:0007669"/>
    <property type="project" value="InterPro"/>
</dbReference>
<dbReference type="GO" id="GO:0003723">
    <property type="term" value="F:RNA binding"/>
    <property type="evidence" value="ECO:0007669"/>
    <property type="project" value="UniProtKB-UniRule"/>
</dbReference>
<protein>
    <recommendedName>
        <fullName evidence="3">16S rRNA (cytosine(967)-C(5))-methyltransferase</fullName>
        <ecNumber evidence="3">2.1.1.176</ecNumber>
    </recommendedName>
    <alternativeName>
        <fullName evidence="10">16S rRNA m5C967 methyltransferase</fullName>
    </alternativeName>
    <alternativeName>
        <fullName evidence="11">rRNA (cytosine-C(5)-)-methyltransferase RsmB</fullName>
    </alternativeName>
</protein>
<evidence type="ECO:0000256" key="13">
    <source>
        <dbReference type="PROSITE-ProRule" id="PRU01023"/>
    </source>
</evidence>
<evidence type="ECO:0000256" key="9">
    <source>
        <dbReference type="ARBA" id="ARBA00022884"/>
    </source>
</evidence>
<dbReference type="FunFam" id="3.30.70.1170:FF:000003">
    <property type="entry name" value="16S rRNA (Cytosine(967)-C(5))-methyltransferase RsmB"/>
    <property type="match status" value="1"/>
</dbReference>
<comment type="caution">
    <text evidence="15">The sequence shown here is derived from an EMBL/GenBank/DDBJ whole genome shotgun (WGS) entry which is preliminary data.</text>
</comment>
<dbReference type="CDD" id="cd02440">
    <property type="entry name" value="AdoMet_MTases"/>
    <property type="match status" value="1"/>
</dbReference>
<feature type="binding site" evidence="13">
    <location>
        <position position="328"/>
    </location>
    <ligand>
        <name>S-adenosyl-L-methionine</name>
        <dbReference type="ChEBI" id="CHEBI:59789"/>
    </ligand>
</feature>
<dbReference type="PANTHER" id="PTHR22807">
    <property type="entry name" value="NOP2 YEAST -RELATED NOL1/NOP2/FMU SUN DOMAIN-CONTAINING"/>
    <property type="match status" value="1"/>
</dbReference>
<dbReference type="EC" id="2.1.1.176" evidence="3"/>
<dbReference type="Gene3D" id="3.40.50.150">
    <property type="entry name" value="Vaccinia Virus protein VP39"/>
    <property type="match status" value="1"/>
</dbReference>
<dbReference type="SUPFAM" id="SSF53335">
    <property type="entry name" value="S-adenosyl-L-methionine-dependent methyltransferases"/>
    <property type="match status" value="1"/>
</dbReference>
<dbReference type="PRINTS" id="PR02008">
    <property type="entry name" value="RCMTFAMILY"/>
</dbReference>
<dbReference type="Gene3D" id="3.30.70.1170">
    <property type="entry name" value="Sun protein, domain 3"/>
    <property type="match status" value="1"/>
</dbReference>
<feature type="domain" description="SAM-dependent MTase RsmB/NOP-type" evidence="14">
    <location>
        <begin position="169"/>
        <end position="442"/>
    </location>
</feature>
<reference evidence="15 16" key="1">
    <citation type="submission" date="2016-02" db="EMBL/GenBank/DDBJ databases">
        <title>Genome sequence of Clostridium tepidiprofundi DSM 19306.</title>
        <authorList>
            <person name="Poehlein A."/>
            <person name="Daniel R."/>
        </authorList>
    </citation>
    <scope>NUCLEOTIDE SEQUENCE [LARGE SCALE GENOMIC DNA]</scope>
    <source>
        <strain evidence="15 16">DSM 19306</strain>
    </source>
</reference>
<dbReference type="Pfam" id="PF01189">
    <property type="entry name" value="Methyltr_RsmB-F"/>
    <property type="match status" value="1"/>
</dbReference>
<dbReference type="NCBIfam" id="NF011494">
    <property type="entry name" value="PRK14902.1"/>
    <property type="match status" value="1"/>
</dbReference>
<dbReference type="InterPro" id="IPR004573">
    <property type="entry name" value="rRNA_ssu_MeTfrase_B"/>
</dbReference>
<dbReference type="InterPro" id="IPR001678">
    <property type="entry name" value="MeTrfase_RsmB-F_NOP2_dom"/>
</dbReference>
<comment type="subcellular location">
    <subcellularLocation>
        <location evidence="2">Cytoplasm</location>
    </subcellularLocation>
</comment>
<keyword evidence="6 13" id="KW-0489">Methyltransferase</keyword>
<dbReference type="InterPro" id="IPR035926">
    <property type="entry name" value="NusB-like_sf"/>
</dbReference>
<comment type="catalytic activity">
    <reaction evidence="12">
        <text>cytidine(967) in 16S rRNA + S-adenosyl-L-methionine = 5-methylcytidine(967) in 16S rRNA + S-adenosyl-L-homocysteine + H(+)</text>
        <dbReference type="Rhea" id="RHEA:42748"/>
        <dbReference type="Rhea" id="RHEA-COMP:10219"/>
        <dbReference type="Rhea" id="RHEA-COMP:10220"/>
        <dbReference type="ChEBI" id="CHEBI:15378"/>
        <dbReference type="ChEBI" id="CHEBI:57856"/>
        <dbReference type="ChEBI" id="CHEBI:59789"/>
        <dbReference type="ChEBI" id="CHEBI:74483"/>
        <dbReference type="ChEBI" id="CHEBI:82748"/>
        <dbReference type="EC" id="2.1.1.176"/>
    </reaction>
</comment>
<organism evidence="15 16">
    <name type="scientific">Clostridium tepidiprofundi DSM 19306</name>
    <dbReference type="NCBI Taxonomy" id="1121338"/>
    <lineage>
        <taxon>Bacteria</taxon>
        <taxon>Bacillati</taxon>
        <taxon>Bacillota</taxon>
        <taxon>Clostridia</taxon>
        <taxon>Eubacteriales</taxon>
        <taxon>Clostridiaceae</taxon>
        <taxon>Clostridium</taxon>
    </lineage>
</organism>
<evidence type="ECO:0000256" key="6">
    <source>
        <dbReference type="ARBA" id="ARBA00022603"/>
    </source>
</evidence>
<comment type="similarity">
    <text evidence="13">Belongs to the class I-like SAM-binding methyltransferase superfamily. RsmB/NOP family.</text>
</comment>
<dbReference type="SUPFAM" id="SSF48013">
    <property type="entry name" value="NusB-like"/>
    <property type="match status" value="1"/>
</dbReference>
<dbReference type="AlphaFoldDB" id="A0A151B7L9"/>
<dbReference type="EMBL" id="LTBA01000001">
    <property type="protein sequence ID" value="KYH35915.1"/>
    <property type="molecule type" value="Genomic_DNA"/>
</dbReference>
<comment type="function">
    <text evidence="1">Specifically methylates the cytosine at position 967 (m5C967) of 16S rRNA.</text>
</comment>
<dbReference type="PROSITE" id="PS51686">
    <property type="entry name" value="SAM_MT_RSMB_NOP"/>
    <property type="match status" value="1"/>
</dbReference>
<dbReference type="PATRIC" id="fig|1121338.3.peg.312"/>
<evidence type="ECO:0000313" key="15">
    <source>
        <dbReference type="EMBL" id="KYH35915.1"/>
    </source>
</evidence>
<evidence type="ECO:0000259" key="14">
    <source>
        <dbReference type="PROSITE" id="PS51686"/>
    </source>
</evidence>
<evidence type="ECO:0000256" key="1">
    <source>
        <dbReference type="ARBA" id="ARBA00002724"/>
    </source>
</evidence>
<dbReference type="FunFam" id="3.40.50.150:FF:000022">
    <property type="entry name" value="Ribosomal RNA small subunit methyltransferase B"/>
    <property type="match status" value="1"/>
</dbReference>
<evidence type="ECO:0000256" key="4">
    <source>
        <dbReference type="ARBA" id="ARBA00022490"/>
    </source>
</evidence>
<evidence type="ECO:0000313" key="16">
    <source>
        <dbReference type="Proteomes" id="UP000075531"/>
    </source>
</evidence>
<dbReference type="GO" id="GO:0008649">
    <property type="term" value="F:rRNA methyltransferase activity"/>
    <property type="evidence" value="ECO:0007669"/>
    <property type="project" value="InterPro"/>
</dbReference>
<keyword evidence="4" id="KW-0963">Cytoplasm</keyword>
<dbReference type="STRING" id="1121338.CLTEP_03080"/>
<dbReference type="InterPro" id="IPR049560">
    <property type="entry name" value="MeTrfase_RsmB-F_NOP2_cat"/>
</dbReference>
<accession>A0A151B7L9</accession>
<dbReference type="Gene3D" id="1.10.940.10">
    <property type="entry name" value="NusB-like"/>
    <property type="match status" value="1"/>
</dbReference>
<dbReference type="FunFam" id="1.10.940.10:FF:000006">
    <property type="entry name" value="16S rRNA (Cytosine(967)-C(5))-methyltransferase RsmB"/>
    <property type="match status" value="1"/>
</dbReference>
<evidence type="ECO:0000256" key="11">
    <source>
        <dbReference type="ARBA" id="ARBA00031088"/>
    </source>
</evidence>
<dbReference type="InterPro" id="IPR054728">
    <property type="entry name" value="RsmB-like_ferredoxin"/>
</dbReference>
<dbReference type="Pfam" id="PF22458">
    <property type="entry name" value="RsmF-B_ferredox"/>
    <property type="match status" value="1"/>
</dbReference>
<dbReference type="InterPro" id="IPR023267">
    <property type="entry name" value="RCMT"/>
</dbReference>
<dbReference type="Pfam" id="PF01029">
    <property type="entry name" value="NusB"/>
    <property type="match status" value="1"/>
</dbReference>
<evidence type="ECO:0000256" key="7">
    <source>
        <dbReference type="ARBA" id="ARBA00022679"/>
    </source>
</evidence>
<keyword evidence="7 13" id="KW-0808">Transferase</keyword>
<dbReference type="NCBIfam" id="TIGR00563">
    <property type="entry name" value="rsmB"/>
    <property type="match status" value="1"/>
</dbReference>
<evidence type="ECO:0000256" key="2">
    <source>
        <dbReference type="ARBA" id="ARBA00004496"/>
    </source>
</evidence>
<dbReference type="RefSeq" id="WP_066821455.1">
    <property type="nucleotide sequence ID" value="NZ_LTBA01000001.1"/>
</dbReference>
<keyword evidence="9 13" id="KW-0694">RNA-binding</keyword>
<name>A0A151B7L9_9CLOT</name>
<dbReference type="GO" id="GO:0005737">
    <property type="term" value="C:cytoplasm"/>
    <property type="evidence" value="ECO:0007669"/>
    <property type="project" value="UniProtKB-SubCell"/>
</dbReference>
<gene>
    <name evidence="15" type="primary">rsmB</name>
    <name evidence="15" type="ORF">CLTEP_03080</name>
</gene>
<evidence type="ECO:0000256" key="3">
    <source>
        <dbReference type="ARBA" id="ARBA00012140"/>
    </source>
</evidence>
<evidence type="ECO:0000256" key="12">
    <source>
        <dbReference type="ARBA" id="ARBA00047283"/>
    </source>
</evidence>
<dbReference type="InterPro" id="IPR029063">
    <property type="entry name" value="SAM-dependent_MTases_sf"/>
</dbReference>
<dbReference type="PANTHER" id="PTHR22807:SF53">
    <property type="entry name" value="RIBOSOMAL RNA SMALL SUBUNIT METHYLTRANSFERASE B-RELATED"/>
    <property type="match status" value="1"/>
</dbReference>
<evidence type="ECO:0000256" key="8">
    <source>
        <dbReference type="ARBA" id="ARBA00022691"/>
    </source>
</evidence>
<sequence length="443" mass="50335">MENSRKVAVDVLINVFDRKSYSNITLDKMLNSSKLNAQDRALTTEIVYGTIKYKYTIDKIIDSFLVEGLSSLDSSILNILRISIYQIKYLDKVPNFAVVDEAVELAKKYKSKGASKLVNAVLRNYIRKPDKHSFNRFSSIDAMCSEFSFPKWLVKLFTKQYGEALTKKILKGLNERPCVTVRVNSLKASYDEVFEALQRNGYVVKEGIICPDAIMIIRGQSILKNTLFDEGYFTVQDESAMLVADSMDLCENLNVLDLCSAPGGKTTHIAEIMNNKGSIEAFDIYENKLELIQSNLIRLGINNVKCSIMDAEKYNESLKNSADRVLIDVPCSGLGIIRKKPEIKWNKSNNQLNALVKIQRNILMNASRYVKVGGSILYSTCTLNKDENENNILWFINNNTNFEIEPLYFGKGDNLLYSKEGYVTILPNEYMDGFFICKIKRLK</sequence>
<feature type="active site" description="Nucleophile" evidence="13">
    <location>
        <position position="381"/>
    </location>
</feature>
<proteinExistence type="inferred from homology"/>
<feature type="binding site" evidence="13">
    <location>
        <position position="310"/>
    </location>
    <ligand>
        <name>S-adenosyl-L-methionine</name>
        <dbReference type="ChEBI" id="CHEBI:59789"/>
    </ligand>
</feature>